<dbReference type="EMBL" id="MN740146">
    <property type="protein sequence ID" value="QHT89662.1"/>
    <property type="molecule type" value="Genomic_DNA"/>
</dbReference>
<protein>
    <submittedName>
        <fullName evidence="1">Uncharacterized protein</fullName>
    </submittedName>
</protein>
<sequence length="240" mass="28288">MEFSGVFDACFNPAISGNNIVYLKYFLFIKFSDLIYIDIKGIGSIIIPFEELMKHKYLKMYYELSILLIKNKNQVIEKICCDSSYNAQRRKIIYNEERHWFIDSAYFIEDFATRGKKVETGKYYYYYDIDPTNLRNMNVSNAMDIAMFFEVLKIRYGYEQGRGLNDMLVNYTNLMLEYNIKMIGEEIEEIAISQEDNKNIINLIALNDKKGMNVDIFRILYSSVISTEGQKKFGKYVVCM</sequence>
<evidence type="ECO:0000313" key="1">
    <source>
        <dbReference type="EMBL" id="QHT89662.1"/>
    </source>
</evidence>
<accession>A0A6C0IA35</accession>
<dbReference type="AlphaFoldDB" id="A0A6C0IA35"/>
<reference evidence="1" key="1">
    <citation type="journal article" date="2020" name="Nature">
        <title>Giant virus diversity and host interactions through global metagenomics.</title>
        <authorList>
            <person name="Schulz F."/>
            <person name="Roux S."/>
            <person name="Paez-Espino D."/>
            <person name="Jungbluth S."/>
            <person name="Walsh D.A."/>
            <person name="Denef V.J."/>
            <person name="McMahon K.D."/>
            <person name="Konstantinidis K.T."/>
            <person name="Eloe-Fadrosh E.A."/>
            <person name="Kyrpides N.C."/>
            <person name="Woyke T."/>
        </authorList>
    </citation>
    <scope>NUCLEOTIDE SEQUENCE</scope>
    <source>
        <strain evidence="1">GVMAG-M-3300023184-60</strain>
    </source>
</reference>
<organism evidence="1">
    <name type="scientific">viral metagenome</name>
    <dbReference type="NCBI Taxonomy" id="1070528"/>
    <lineage>
        <taxon>unclassified sequences</taxon>
        <taxon>metagenomes</taxon>
        <taxon>organismal metagenomes</taxon>
    </lineage>
</organism>
<name>A0A6C0IA35_9ZZZZ</name>
<proteinExistence type="predicted"/>